<dbReference type="Proteomes" id="UP001054889">
    <property type="component" value="Unassembled WGS sequence"/>
</dbReference>
<sequence>MAAPPAATASVPQPQHMFVFGVGFVGHYVSERLLAQGWQVSGTCTSATKKRELEALGICASVFDARDGNMSDLHTLQDATHLLISIPPVSGIGDPLLNLNEDLKRILSHGNLQCLCYLSSTSKLTILCAHSVLHAPYIHVNMFIICKSICMLVQDSGAEG</sequence>
<dbReference type="AlphaFoldDB" id="A0AAV5FTK3"/>
<name>A0AAV5FTK3_ELECO</name>
<gene>
    <name evidence="1" type="primary">gb26872</name>
    <name evidence="1" type="ORF">PR202_gb26872</name>
</gene>
<keyword evidence="2" id="KW-1185">Reference proteome</keyword>
<accession>A0AAV5FTK3</accession>
<dbReference type="EMBL" id="BQKI01000095">
    <property type="protein sequence ID" value="GJN37875.1"/>
    <property type="molecule type" value="Genomic_DNA"/>
</dbReference>
<comment type="caution">
    <text evidence="1">The sequence shown here is derived from an EMBL/GenBank/DDBJ whole genome shotgun (WGS) entry which is preliminary data.</text>
</comment>
<reference evidence="1" key="2">
    <citation type="submission" date="2021-12" db="EMBL/GenBank/DDBJ databases">
        <title>Resequencing data analysis of finger millet.</title>
        <authorList>
            <person name="Hatakeyama M."/>
            <person name="Aluri S."/>
            <person name="Balachadran M.T."/>
            <person name="Sivarajan S.R."/>
            <person name="Poveda L."/>
            <person name="Shimizu-Inatsugi R."/>
            <person name="Schlapbach R."/>
            <person name="Sreeman S.M."/>
            <person name="Shimizu K.K."/>
        </authorList>
    </citation>
    <scope>NUCLEOTIDE SEQUENCE</scope>
</reference>
<dbReference type="SUPFAM" id="SSF51735">
    <property type="entry name" value="NAD(P)-binding Rossmann-fold domains"/>
    <property type="match status" value="1"/>
</dbReference>
<dbReference type="InterPro" id="IPR036291">
    <property type="entry name" value="NAD(P)-bd_dom_sf"/>
</dbReference>
<protein>
    <submittedName>
        <fullName evidence="1">Uncharacterized protein</fullName>
    </submittedName>
</protein>
<organism evidence="1 2">
    <name type="scientific">Eleusine coracana subsp. coracana</name>
    <dbReference type="NCBI Taxonomy" id="191504"/>
    <lineage>
        <taxon>Eukaryota</taxon>
        <taxon>Viridiplantae</taxon>
        <taxon>Streptophyta</taxon>
        <taxon>Embryophyta</taxon>
        <taxon>Tracheophyta</taxon>
        <taxon>Spermatophyta</taxon>
        <taxon>Magnoliopsida</taxon>
        <taxon>Liliopsida</taxon>
        <taxon>Poales</taxon>
        <taxon>Poaceae</taxon>
        <taxon>PACMAD clade</taxon>
        <taxon>Chloridoideae</taxon>
        <taxon>Cynodonteae</taxon>
        <taxon>Eleusininae</taxon>
        <taxon>Eleusine</taxon>
    </lineage>
</organism>
<reference evidence="1" key="1">
    <citation type="journal article" date="2018" name="DNA Res.">
        <title>Multiple hybrid de novo genome assembly of finger millet, an orphan allotetraploid crop.</title>
        <authorList>
            <person name="Hatakeyama M."/>
            <person name="Aluri S."/>
            <person name="Balachadran M.T."/>
            <person name="Sivarajan S.R."/>
            <person name="Patrignani A."/>
            <person name="Gruter S."/>
            <person name="Poveda L."/>
            <person name="Shimizu-Inatsugi R."/>
            <person name="Baeten J."/>
            <person name="Francoijs K.J."/>
            <person name="Nataraja K.N."/>
            <person name="Reddy Y.A.N."/>
            <person name="Phadnis S."/>
            <person name="Ravikumar R.L."/>
            <person name="Schlapbach R."/>
            <person name="Sreeman S.M."/>
            <person name="Shimizu K.K."/>
        </authorList>
    </citation>
    <scope>NUCLEOTIDE SEQUENCE</scope>
</reference>
<dbReference type="Gene3D" id="3.40.50.720">
    <property type="entry name" value="NAD(P)-binding Rossmann-like Domain"/>
    <property type="match status" value="1"/>
</dbReference>
<proteinExistence type="predicted"/>
<evidence type="ECO:0000313" key="1">
    <source>
        <dbReference type="EMBL" id="GJN37875.1"/>
    </source>
</evidence>
<evidence type="ECO:0000313" key="2">
    <source>
        <dbReference type="Proteomes" id="UP001054889"/>
    </source>
</evidence>